<dbReference type="STRING" id="36849.OXPF_29600"/>
<evidence type="ECO:0000313" key="1">
    <source>
        <dbReference type="EMBL" id="KPU43519.1"/>
    </source>
</evidence>
<sequence>MMELNPILMKGKIVEVNDTAIKVDVQGRLGVICVPLRWVFTEKRLELGQQVEFYFSYMRTI</sequence>
<protein>
    <submittedName>
        <fullName evidence="1">Uncharacterized protein</fullName>
    </submittedName>
</protein>
<dbReference type="OrthoDB" id="3233899at2"/>
<dbReference type="Proteomes" id="UP000050326">
    <property type="component" value="Unassembled WGS sequence"/>
</dbReference>
<accession>A0A0P8W6W0</accession>
<dbReference type="EMBL" id="LKET01000039">
    <property type="protein sequence ID" value="KPU43519.1"/>
    <property type="molecule type" value="Genomic_DNA"/>
</dbReference>
<dbReference type="AlphaFoldDB" id="A0A0P8W6W0"/>
<organism evidence="1 2">
    <name type="scientific">Oxobacter pfennigii</name>
    <dbReference type="NCBI Taxonomy" id="36849"/>
    <lineage>
        <taxon>Bacteria</taxon>
        <taxon>Bacillati</taxon>
        <taxon>Bacillota</taxon>
        <taxon>Clostridia</taxon>
        <taxon>Eubacteriales</taxon>
        <taxon>Clostridiaceae</taxon>
        <taxon>Oxobacter</taxon>
    </lineage>
</organism>
<reference evidence="1 2" key="1">
    <citation type="submission" date="2015-09" db="EMBL/GenBank/DDBJ databases">
        <title>Genome sequence of Oxobacter pfennigii DSM 3222.</title>
        <authorList>
            <person name="Poehlein A."/>
            <person name="Bengelsdorf F.R."/>
            <person name="Schiel-Bengelsdorf B."/>
            <person name="Duerre P."/>
            <person name="Daniel R."/>
        </authorList>
    </citation>
    <scope>NUCLEOTIDE SEQUENCE [LARGE SCALE GENOMIC DNA]</scope>
    <source>
        <strain evidence="1 2">DSM 3222</strain>
    </source>
</reference>
<name>A0A0P8W6W0_9CLOT</name>
<dbReference type="NCBIfam" id="NF041553">
    <property type="entry name" value="CBO2463_dom"/>
    <property type="match status" value="1"/>
</dbReference>
<keyword evidence="2" id="KW-1185">Reference proteome</keyword>
<evidence type="ECO:0000313" key="2">
    <source>
        <dbReference type="Proteomes" id="UP000050326"/>
    </source>
</evidence>
<dbReference type="RefSeq" id="WP_054875956.1">
    <property type="nucleotide sequence ID" value="NZ_LKET01000039.1"/>
</dbReference>
<gene>
    <name evidence="1" type="ORF">OXPF_29600</name>
</gene>
<proteinExistence type="predicted"/>
<dbReference type="InterPro" id="IPR048108">
    <property type="entry name" value="CBO2463_dom"/>
</dbReference>
<comment type="caution">
    <text evidence="1">The sequence shown here is derived from an EMBL/GenBank/DDBJ whole genome shotgun (WGS) entry which is preliminary data.</text>
</comment>